<feature type="compositionally biased region" description="Basic residues" evidence="7">
    <location>
        <begin position="262"/>
        <end position="271"/>
    </location>
</feature>
<keyword evidence="5" id="KW-0539">Nucleus</keyword>
<sequence length="691" mass="76774">MGNEMEQAADAILQAAQEASLDELSEIEVDGDGSSSLSEIEYRDNPQDEETEASDDRSNESDEENDSEAETDRLEQSPNLVRTHKDIVLSSANDGQIYERSPSKLNNQILADDQGDDEEEDVLSDDDISLHESHKSSVQGDTAEPITVATSLEDSSGEGKRTLSAVDADTRKRKRSIMAGSGLDNDIEEPLRKRTGSIMTPGDDYAVEDEEQPDEEGDTSNPISGNISGEEGGENEEDVPDEVEEPAVAEEAPETTEITVSPKKRGRKKKKPVENGVNSHDEEQEAPLEETTAVNGDDEIVENDGDEAEAAMKNEEELERKRIALEQLGAIERQFATFRDRLYDEGLEQLNREEAMLREDKPTHPEYLAMMKCIDARRDERFRISEKLREYELQALGNYAVARRSQILVQYQQDARDIREKKLEQLGQQWYEIQHDRRSYAGSVPDYTLKFPTRRSQQIMNQVAYGNEVSILSGIAKYVGFPAAPPMTPATDAELEEDLQKMGRAKQPHAAQPAGLPFQELAALRMAGSTSRFKPAEEQFIEQTPWANPQHPSHAHLLQRQTSAQQAPRTSSPFSQTAQPRRHSDQLDPASGTFSSSAVNGAAFNTQASGQLSPRTSVSNTSHTLSTTTMPQDNRPASFSPLMTRPKMEESSKVNGIQHASIVPGVVFVDKPREFPPEVRREQAPPSISHF</sequence>
<dbReference type="GO" id="GO:0005654">
    <property type="term" value="C:nucleoplasm"/>
    <property type="evidence" value="ECO:0007669"/>
    <property type="project" value="UniProtKB-ARBA"/>
</dbReference>
<feature type="region of interest" description="Disordered" evidence="7">
    <location>
        <begin position="546"/>
        <end position="640"/>
    </location>
</feature>
<gene>
    <name evidence="8" type="ORF">OIDMADRAFT_167767</name>
</gene>
<dbReference type="Pfam" id="PF08598">
    <property type="entry name" value="Sds3"/>
    <property type="match status" value="1"/>
</dbReference>
<evidence type="ECO:0000256" key="7">
    <source>
        <dbReference type="SAM" id="MobiDB-lite"/>
    </source>
</evidence>
<evidence type="ECO:0000256" key="2">
    <source>
        <dbReference type="ARBA" id="ARBA00022491"/>
    </source>
</evidence>
<evidence type="ECO:0000256" key="6">
    <source>
        <dbReference type="SAM" id="Coils"/>
    </source>
</evidence>
<comment type="subcellular location">
    <subcellularLocation>
        <location evidence="1">Nucleus</location>
    </subcellularLocation>
</comment>
<name>A0A0C3H2T4_OIDMZ</name>
<accession>A0A0C3H2T4</accession>
<feature type="compositionally biased region" description="Polar residues" evidence="7">
    <location>
        <begin position="559"/>
        <end position="579"/>
    </location>
</feature>
<feature type="compositionally biased region" description="Acidic residues" evidence="7">
    <location>
        <begin position="231"/>
        <end position="254"/>
    </location>
</feature>
<proteinExistence type="predicted"/>
<dbReference type="InParanoid" id="A0A0C3H2T4"/>
<feature type="compositionally biased region" description="Acidic residues" evidence="7">
    <location>
        <begin position="22"/>
        <end position="31"/>
    </location>
</feature>
<keyword evidence="6" id="KW-0175">Coiled coil</keyword>
<keyword evidence="4" id="KW-0804">Transcription</keyword>
<feature type="compositionally biased region" description="Acidic residues" evidence="7">
    <location>
        <begin position="205"/>
        <end position="218"/>
    </location>
</feature>
<dbReference type="AlphaFoldDB" id="A0A0C3H2T4"/>
<dbReference type="PANTHER" id="PTHR21964">
    <property type="entry name" value="BREAST CANCER METASTASIS-SUPPRESSOR 1"/>
    <property type="match status" value="1"/>
</dbReference>
<keyword evidence="9" id="KW-1185">Reference proteome</keyword>
<keyword evidence="3" id="KW-0805">Transcription regulation</keyword>
<dbReference type="GO" id="GO:0010468">
    <property type="term" value="P:regulation of gene expression"/>
    <property type="evidence" value="ECO:0007669"/>
    <property type="project" value="UniProtKB-ARBA"/>
</dbReference>
<reference evidence="9" key="2">
    <citation type="submission" date="2015-01" db="EMBL/GenBank/DDBJ databases">
        <title>Evolutionary Origins and Diversification of the Mycorrhizal Mutualists.</title>
        <authorList>
            <consortium name="DOE Joint Genome Institute"/>
            <consortium name="Mycorrhizal Genomics Consortium"/>
            <person name="Kohler A."/>
            <person name="Kuo A."/>
            <person name="Nagy L.G."/>
            <person name="Floudas D."/>
            <person name="Copeland A."/>
            <person name="Barry K.W."/>
            <person name="Cichocki N."/>
            <person name="Veneault-Fourrey C."/>
            <person name="LaButti K."/>
            <person name="Lindquist E.A."/>
            <person name="Lipzen A."/>
            <person name="Lundell T."/>
            <person name="Morin E."/>
            <person name="Murat C."/>
            <person name="Riley R."/>
            <person name="Ohm R."/>
            <person name="Sun H."/>
            <person name="Tunlid A."/>
            <person name="Henrissat B."/>
            <person name="Grigoriev I.V."/>
            <person name="Hibbett D.S."/>
            <person name="Martin F."/>
        </authorList>
    </citation>
    <scope>NUCLEOTIDE SEQUENCE [LARGE SCALE GENOMIC DNA]</scope>
    <source>
        <strain evidence="9">Zn</strain>
    </source>
</reference>
<reference evidence="8 9" key="1">
    <citation type="submission" date="2014-04" db="EMBL/GenBank/DDBJ databases">
        <authorList>
            <consortium name="DOE Joint Genome Institute"/>
            <person name="Kuo A."/>
            <person name="Martino E."/>
            <person name="Perotto S."/>
            <person name="Kohler A."/>
            <person name="Nagy L.G."/>
            <person name="Floudas D."/>
            <person name="Copeland A."/>
            <person name="Barry K.W."/>
            <person name="Cichocki N."/>
            <person name="Veneault-Fourrey C."/>
            <person name="LaButti K."/>
            <person name="Lindquist E.A."/>
            <person name="Lipzen A."/>
            <person name="Lundell T."/>
            <person name="Morin E."/>
            <person name="Murat C."/>
            <person name="Sun H."/>
            <person name="Tunlid A."/>
            <person name="Henrissat B."/>
            <person name="Grigoriev I.V."/>
            <person name="Hibbett D.S."/>
            <person name="Martin F."/>
            <person name="Nordberg H.P."/>
            <person name="Cantor M.N."/>
            <person name="Hua S.X."/>
        </authorList>
    </citation>
    <scope>NUCLEOTIDE SEQUENCE [LARGE SCALE GENOMIC DNA]</scope>
    <source>
        <strain evidence="8 9">Zn</strain>
    </source>
</reference>
<feature type="region of interest" description="Disordered" evidence="7">
    <location>
        <begin position="22"/>
        <end position="297"/>
    </location>
</feature>
<dbReference type="STRING" id="913774.A0A0C3H2T4"/>
<evidence type="ECO:0008006" key="10">
    <source>
        <dbReference type="Google" id="ProtNLM"/>
    </source>
</evidence>
<feature type="compositionally biased region" description="Polar residues" evidence="7">
    <location>
        <begin position="592"/>
        <end position="637"/>
    </location>
</feature>
<dbReference type="Proteomes" id="UP000054321">
    <property type="component" value="Unassembled WGS sequence"/>
</dbReference>
<dbReference type="OrthoDB" id="20886at2759"/>
<feature type="compositionally biased region" description="Acidic residues" evidence="7">
    <location>
        <begin position="113"/>
        <end position="127"/>
    </location>
</feature>
<evidence type="ECO:0000256" key="5">
    <source>
        <dbReference type="ARBA" id="ARBA00023242"/>
    </source>
</evidence>
<evidence type="ECO:0000256" key="3">
    <source>
        <dbReference type="ARBA" id="ARBA00023015"/>
    </source>
</evidence>
<evidence type="ECO:0000256" key="4">
    <source>
        <dbReference type="ARBA" id="ARBA00023163"/>
    </source>
</evidence>
<dbReference type="SMART" id="SM01401">
    <property type="entry name" value="Sds3"/>
    <property type="match status" value="1"/>
</dbReference>
<evidence type="ECO:0000313" key="8">
    <source>
        <dbReference type="EMBL" id="KIM97699.1"/>
    </source>
</evidence>
<evidence type="ECO:0000256" key="1">
    <source>
        <dbReference type="ARBA" id="ARBA00004123"/>
    </source>
</evidence>
<dbReference type="EMBL" id="KN832881">
    <property type="protein sequence ID" value="KIM97699.1"/>
    <property type="molecule type" value="Genomic_DNA"/>
</dbReference>
<evidence type="ECO:0000313" key="9">
    <source>
        <dbReference type="Proteomes" id="UP000054321"/>
    </source>
</evidence>
<dbReference type="HOGENOM" id="CLU_012439_1_0_1"/>
<protein>
    <recommendedName>
        <fullName evidence="10">Transcriptional regulatory protein DEP1</fullName>
    </recommendedName>
</protein>
<dbReference type="InterPro" id="IPR013907">
    <property type="entry name" value="Sds3"/>
</dbReference>
<feature type="coiled-coil region" evidence="6">
    <location>
        <begin position="301"/>
        <end position="328"/>
    </location>
</feature>
<organism evidence="8 9">
    <name type="scientific">Oidiodendron maius (strain Zn)</name>
    <dbReference type="NCBI Taxonomy" id="913774"/>
    <lineage>
        <taxon>Eukaryota</taxon>
        <taxon>Fungi</taxon>
        <taxon>Dikarya</taxon>
        <taxon>Ascomycota</taxon>
        <taxon>Pezizomycotina</taxon>
        <taxon>Leotiomycetes</taxon>
        <taxon>Leotiomycetes incertae sedis</taxon>
        <taxon>Myxotrichaceae</taxon>
        <taxon>Oidiodendron</taxon>
    </lineage>
</organism>
<keyword evidence="2" id="KW-0678">Repressor</keyword>